<dbReference type="OrthoDB" id="356681at2"/>
<protein>
    <submittedName>
        <fullName evidence="2">Calcineurin-like phosphoesterase superfamily domain-containing protein</fullName>
    </submittedName>
</protein>
<dbReference type="AlphaFoldDB" id="A0A1M6H1S0"/>
<reference evidence="2 3" key="1">
    <citation type="submission" date="2016-11" db="EMBL/GenBank/DDBJ databases">
        <authorList>
            <person name="Jaros S."/>
            <person name="Januszkiewicz K."/>
            <person name="Wedrychowicz H."/>
        </authorList>
    </citation>
    <scope>NUCLEOTIDE SEQUENCE [LARGE SCALE GENOMIC DNA]</scope>
    <source>
        <strain evidence="2 3">DSM 5091</strain>
    </source>
</reference>
<evidence type="ECO:0000313" key="3">
    <source>
        <dbReference type="Proteomes" id="UP000184171"/>
    </source>
</evidence>
<feature type="domain" description="Calcineurin-like phosphoesterase" evidence="1">
    <location>
        <begin position="1"/>
        <end position="219"/>
    </location>
</feature>
<dbReference type="STRING" id="1122189.SAMN02745165_01652"/>
<proteinExistence type="predicted"/>
<dbReference type="PANTHER" id="PTHR37844:SF2">
    <property type="entry name" value="SER_THR PROTEIN PHOSPHATASE SUPERFAMILY (AFU_ORTHOLOGUE AFUA_1G14840)"/>
    <property type="match status" value="1"/>
</dbReference>
<keyword evidence="3" id="KW-1185">Reference proteome</keyword>
<dbReference type="InterPro" id="IPR004843">
    <property type="entry name" value="Calcineurin-like_PHP"/>
</dbReference>
<dbReference type="GO" id="GO:0016787">
    <property type="term" value="F:hydrolase activity"/>
    <property type="evidence" value="ECO:0007669"/>
    <property type="project" value="InterPro"/>
</dbReference>
<dbReference type="SUPFAM" id="SSF56300">
    <property type="entry name" value="Metallo-dependent phosphatases"/>
    <property type="match status" value="1"/>
</dbReference>
<name>A0A1M6H1S0_MALRU</name>
<dbReference type="Proteomes" id="UP000184171">
    <property type="component" value="Unassembled WGS sequence"/>
</dbReference>
<dbReference type="RefSeq" id="WP_072907750.1">
    <property type="nucleotide sequence ID" value="NZ_FQZT01000005.1"/>
</dbReference>
<gene>
    <name evidence="2" type="ORF">SAMN02745165_01652</name>
</gene>
<dbReference type="Gene3D" id="3.60.21.10">
    <property type="match status" value="1"/>
</dbReference>
<evidence type="ECO:0000259" key="1">
    <source>
        <dbReference type="Pfam" id="PF00149"/>
    </source>
</evidence>
<dbReference type="EMBL" id="FQZT01000005">
    <property type="protein sequence ID" value="SHJ16085.1"/>
    <property type="molecule type" value="Genomic_DNA"/>
</dbReference>
<dbReference type="PANTHER" id="PTHR37844">
    <property type="entry name" value="SER/THR PROTEIN PHOSPHATASE SUPERFAMILY (AFU_ORTHOLOGUE AFUA_1G14840)"/>
    <property type="match status" value="1"/>
</dbReference>
<dbReference type="Pfam" id="PF00149">
    <property type="entry name" value="Metallophos"/>
    <property type="match status" value="1"/>
</dbReference>
<organism evidence="2 3">
    <name type="scientific">Malonomonas rubra DSM 5091</name>
    <dbReference type="NCBI Taxonomy" id="1122189"/>
    <lineage>
        <taxon>Bacteria</taxon>
        <taxon>Pseudomonadati</taxon>
        <taxon>Thermodesulfobacteriota</taxon>
        <taxon>Desulfuromonadia</taxon>
        <taxon>Desulfuromonadales</taxon>
        <taxon>Geopsychrobacteraceae</taxon>
        <taxon>Malonomonas</taxon>
    </lineage>
</organism>
<accession>A0A1M6H1S0</accession>
<dbReference type="InterPro" id="IPR029052">
    <property type="entry name" value="Metallo-depent_PP-like"/>
</dbReference>
<sequence length="253" mass="29174">MKIFPIADMHIESHWQQLATYRGKADVIIAAGDIHTKTDGPAELRRIFGSREIIYIAGNHEYYGSVLKDEDERLRTACERKGIHFLQCDAVEIKGVTFVGCTFWTDFNLFGEEKEAQARFQVGQYLNDYRLIRQSQNNHRRLSTLQALKIHEQHKAWLVEQFEIYRGKPLVVVSHHGPSAKCIHPDYTEDLLSAGFASDLDDLILQSGARYWICGHSHVGQHFKVGETEVWQNCKGYAKERIEGFNPWLELEI</sequence>
<evidence type="ECO:0000313" key="2">
    <source>
        <dbReference type="EMBL" id="SHJ16085.1"/>
    </source>
</evidence>